<dbReference type="Gene3D" id="2.40.70.10">
    <property type="entry name" value="Acid Proteases"/>
    <property type="match status" value="1"/>
</dbReference>
<comment type="caution">
    <text evidence="1">The sequence shown here is derived from an EMBL/GenBank/DDBJ whole genome shotgun (WGS) entry which is preliminary data.</text>
</comment>
<accession>A0AA38NWH8</accession>
<proteinExistence type="predicted"/>
<dbReference type="AlphaFoldDB" id="A0AA38NWH8"/>
<sequence length="105" mass="11443">GTRLRVNALVDGGAMVAAMDKCYYERVKDTIGGWERSTKRLRMANGSVVSAVAQWRGKVGLQGETVEGILQVFDSGGSWEILLGKPLLHALGAVHDFRDDSLRVQ</sequence>
<feature type="non-terminal residue" evidence="1">
    <location>
        <position position="1"/>
    </location>
</feature>
<name>A0AA38NWH8_9AGAR</name>
<dbReference type="EMBL" id="MU807155">
    <property type="protein sequence ID" value="KAJ3831926.1"/>
    <property type="molecule type" value="Genomic_DNA"/>
</dbReference>
<dbReference type="InterPro" id="IPR021109">
    <property type="entry name" value="Peptidase_aspartic_dom_sf"/>
</dbReference>
<feature type="non-terminal residue" evidence="1">
    <location>
        <position position="105"/>
    </location>
</feature>
<gene>
    <name evidence="1" type="ORF">F5878DRAFT_509274</name>
</gene>
<protein>
    <submittedName>
        <fullName evidence="1">Uncharacterized protein</fullName>
    </submittedName>
</protein>
<reference evidence="1" key="1">
    <citation type="submission" date="2022-08" db="EMBL/GenBank/DDBJ databases">
        <authorList>
            <consortium name="DOE Joint Genome Institute"/>
            <person name="Min B."/>
            <person name="Riley R."/>
            <person name="Sierra-Patev S."/>
            <person name="Naranjo-Ortiz M."/>
            <person name="Looney B."/>
            <person name="Konkel Z."/>
            <person name="Slot J.C."/>
            <person name="Sakamoto Y."/>
            <person name="Steenwyk J.L."/>
            <person name="Rokas A."/>
            <person name="Carro J."/>
            <person name="Camarero S."/>
            <person name="Ferreira P."/>
            <person name="Molpeceres G."/>
            <person name="Ruiz-Duenas F.J."/>
            <person name="Serrano A."/>
            <person name="Henrissat B."/>
            <person name="Drula E."/>
            <person name="Hughes K.W."/>
            <person name="Mata J.L."/>
            <person name="Ishikawa N.K."/>
            <person name="Vargas-Isla R."/>
            <person name="Ushijima S."/>
            <person name="Smith C.A."/>
            <person name="Ahrendt S."/>
            <person name="Andreopoulos W."/>
            <person name="He G."/>
            <person name="Labutti K."/>
            <person name="Lipzen A."/>
            <person name="Ng V."/>
            <person name="Sandor L."/>
            <person name="Barry K."/>
            <person name="Martinez A.T."/>
            <person name="Xiao Y."/>
            <person name="Gibbons J.G."/>
            <person name="Terashima K."/>
            <person name="Hibbett D.S."/>
            <person name="Grigoriev I.V."/>
        </authorList>
    </citation>
    <scope>NUCLEOTIDE SEQUENCE</scope>
    <source>
        <strain evidence="1">TFB9207</strain>
    </source>
</reference>
<evidence type="ECO:0000313" key="1">
    <source>
        <dbReference type="EMBL" id="KAJ3831926.1"/>
    </source>
</evidence>
<dbReference type="Proteomes" id="UP001163846">
    <property type="component" value="Unassembled WGS sequence"/>
</dbReference>
<organism evidence="1 2">
    <name type="scientific">Lentinula raphanica</name>
    <dbReference type="NCBI Taxonomy" id="153919"/>
    <lineage>
        <taxon>Eukaryota</taxon>
        <taxon>Fungi</taxon>
        <taxon>Dikarya</taxon>
        <taxon>Basidiomycota</taxon>
        <taxon>Agaricomycotina</taxon>
        <taxon>Agaricomycetes</taxon>
        <taxon>Agaricomycetidae</taxon>
        <taxon>Agaricales</taxon>
        <taxon>Marasmiineae</taxon>
        <taxon>Omphalotaceae</taxon>
        <taxon>Lentinula</taxon>
    </lineage>
</organism>
<evidence type="ECO:0000313" key="2">
    <source>
        <dbReference type="Proteomes" id="UP001163846"/>
    </source>
</evidence>
<keyword evidence="2" id="KW-1185">Reference proteome</keyword>